<protein>
    <submittedName>
        <fullName evidence="3">Uncharacterized protein</fullName>
    </submittedName>
</protein>
<feature type="region of interest" description="Disordered" evidence="1">
    <location>
        <begin position="336"/>
        <end position="364"/>
    </location>
</feature>
<dbReference type="AlphaFoldDB" id="A0A024S980"/>
<dbReference type="KEGG" id="trr:M419DRAFT_35696"/>
<dbReference type="HOGENOM" id="CLU_761165_0_0_1"/>
<name>A0A024S980_HYPJR</name>
<gene>
    <name evidence="3" type="ORF">M419DRAFT_35696</name>
</gene>
<feature type="signal peptide" evidence="2">
    <location>
        <begin position="1"/>
        <end position="22"/>
    </location>
</feature>
<feature type="chain" id="PRO_5001534125" evidence="2">
    <location>
        <begin position="23"/>
        <end position="364"/>
    </location>
</feature>
<feature type="compositionally biased region" description="Low complexity" evidence="1">
    <location>
        <begin position="35"/>
        <end position="55"/>
    </location>
</feature>
<evidence type="ECO:0000313" key="4">
    <source>
        <dbReference type="Proteomes" id="UP000024376"/>
    </source>
</evidence>
<organism evidence="3 4">
    <name type="scientific">Hypocrea jecorina (strain ATCC 56765 / BCRC 32924 / NRRL 11460 / Rut C-30)</name>
    <name type="common">Trichoderma reesei</name>
    <dbReference type="NCBI Taxonomy" id="1344414"/>
    <lineage>
        <taxon>Eukaryota</taxon>
        <taxon>Fungi</taxon>
        <taxon>Dikarya</taxon>
        <taxon>Ascomycota</taxon>
        <taxon>Pezizomycotina</taxon>
        <taxon>Sordariomycetes</taxon>
        <taxon>Hypocreomycetidae</taxon>
        <taxon>Hypocreales</taxon>
        <taxon>Hypocreaceae</taxon>
        <taxon>Trichoderma</taxon>
    </lineage>
</organism>
<feature type="region of interest" description="Disordered" evidence="1">
    <location>
        <begin position="30"/>
        <end position="55"/>
    </location>
</feature>
<evidence type="ECO:0000313" key="3">
    <source>
        <dbReference type="EMBL" id="ETS01880.1"/>
    </source>
</evidence>
<proteinExistence type="predicted"/>
<dbReference type="EMBL" id="KI911147">
    <property type="protein sequence ID" value="ETS01880.1"/>
    <property type="molecule type" value="Genomic_DNA"/>
</dbReference>
<sequence>MTALVSLPRVLLVAWWWFCGCANRARLEADRRHGPSIASRSSSSSTPTGSSTLPGLQHCGLSVSPSVPSLDNQSAEASSRIGRCARMAPIAESKLILTAAAAAGLMQASLTGQDKTRRDASAMLDAYRQGRLQVRTMQLASYILLPGNWMSQSPSGPAIRDVRQCVLHPSAWTAVFSLASGGDIDAEDGLGWSSEAELALGVRARAVSNSKRICKQQQQQQQHVGRPSVLLLFSAPALKNRACLFRNSAACANAVAVSEAALAPSLDVCDVQTEQEARCQMLVSTMDGSLCALLHQLLLAFMVSICLDSCAPTPGRADEQEGVIGEALGLVSALGDASHASPGTTPTPPWSPHEVGRKRKDGRG</sequence>
<accession>A0A024S980</accession>
<keyword evidence="2" id="KW-0732">Signal</keyword>
<evidence type="ECO:0000256" key="2">
    <source>
        <dbReference type="SAM" id="SignalP"/>
    </source>
</evidence>
<reference evidence="4" key="1">
    <citation type="journal article" date="2013" name="Ind. Biotechnol.">
        <title>Comparative genomics analysis of Trichoderma reesei strains.</title>
        <authorList>
            <person name="Koike H."/>
            <person name="Aerts A."/>
            <person name="LaButti K."/>
            <person name="Grigoriev I.V."/>
            <person name="Baker S.E."/>
        </authorList>
    </citation>
    <scope>NUCLEOTIDE SEQUENCE [LARGE SCALE GENOMIC DNA]</scope>
    <source>
        <strain evidence="4">ATCC 56765 / BCRC 32924 / NRRL 11460 / Rut C-30</strain>
    </source>
</reference>
<dbReference type="Proteomes" id="UP000024376">
    <property type="component" value="Unassembled WGS sequence"/>
</dbReference>
<evidence type="ECO:0000256" key="1">
    <source>
        <dbReference type="SAM" id="MobiDB-lite"/>
    </source>
</evidence>